<keyword evidence="2" id="KW-1185">Reference proteome</keyword>
<sequence>MKEFDSPYIIYYIDSDGNVLINKIISIISLRNKWKKDLPFYWIVLPLMGSR</sequence>
<evidence type="ECO:0000313" key="2">
    <source>
        <dbReference type="Proteomes" id="UP000602759"/>
    </source>
</evidence>
<dbReference type="Proteomes" id="UP000602759">
    <property type="component" value="Unassembled WGS sequence"/>
</dbReference>
<reference evidence="1 2" key="1">
    <citation type="submission" date="2020-08" db="EMBL/GenBank/DDBJ databases">
        <title>Sphingobacterium sp. DN00404 isolated from aquaculture water.</title>
        <authorList>
            <person name="Zhang M."/>
        </authorList>
    </citation>
    <scope>NUCLEOTIDE SEQUENCE [LARGE SCALE GENOMIC DNA]</scope>
    <source>
        <strain evidence="1 2">DN00404</strain>
    </source>
</reference>
<comment type="caution">
    <text evidence="1">The sequence shown here is derived from an EMBL/GenBank/DDBJ whole genome shotgun (WGS) entry which is preliminary data.</text>
</comment>
<dbReference type="EMBL" id="JACOIK010000005">
    <property type="protein sequence ID" value="MBD1432962.1"/>
    <property type="molecule type" value="Genomic_DNA"/>
</dbReference>
<accession>A0ABR7YNS7</accession>
<organism evidence="1 2">
    <name type="scientific">Sphingobacterium micropteri</name>
    <dbReference type="NCBI Taxonomy" id="2763501"/>
    <lineage>
        <taxon>Bacteria</taxon>
        <taxon>Pseudomonadati</taxon>
        <taxon>Bacteroidota</taxon>
        <taxon>Sphingobacteriia</taxon>
        <taxon>Sphingobacteriales</taxon>
        <taxon>Sphingobacteriaceae</taxon>
        <taxon>Sphingobacterium</taxon>
    </lineage>
</organism>
<dbReference type="RefSeq" id="WP_190993938.1">
    <property type="nucleotide sequence ID" value="NZ_JACOIK010000005.1"/>
</dbReference>
<gene>
    <name evidence="1" type="ORF">H8B06_09005</name>
</gene>
<protein>
    <submittedName>
        <fullName evidence="1">Uncharacterized protein</fullName>
    </submittedName>
</protein>
<proteinExistence type="predicted"/>
<name>A0ABR7YNS7_9SPHI</name>
<evidence type="ECO:0000313" key="1">
    <source>
        <dbReference type="EMBL" id="MBD1432962.1"/>
    </source>
</evidence>